<protein>
    <submittedName>
        <fullName evidence="10">Conjugative transfer protein TraD</fullName>
    </submittedName>
</protein>
<proteinExistence type="predicted"/>
<evidence type="ECO:0000259" key="8">
    <source>
        <dbReference type="Pfam" id="PF12615"/>
    </source>
</evidence>
<keyword evidence="2" id="KW-1003">Cell membrane</keyword>
<organism evidence="10 12">
    <name type="scientific">Legionella quateirensis</name>
    <dbReference type="NCBI Taxonomy" id="45072"/>
    <lineage>
        <taxon>Bacteria</taxon>
        <taxon>Pseudomonadati</taxon>
        <taxon>Pseudomonadota</taxon>
        <taxon>Gammaproteobacteria</taxon>
        <taxon>Legionellales</taxon>
        <taxon>Legionellaceae</taxon>
        <taxon>Legionella</taxon>
    </lineage>
</organism>
<comment type="subcellular location">
    <subcellularLocation>
        <location evidence="1">Cell membrane</location>
        <topology evidence="1">Multi-pass membrane protein</topology>
    </subcellularLocation>
</comment>
<dbReference type="GO" id="GO:0005886">
    <property type="term" value="C:plasma membrane"/>
    <property type="evidence" value="ECO:0007669"/>
    <property type="project" value="UniProtKB-SubCell"/>
</dbReference>
<sequence length="615" mass="69899">MSDQANFKHYTRGGQISFHNLRMWDQITKTLTMICLFLWIVLTGLITWGVTSSEKLQHTCAYFYAQFLNIVGQKHIFNLPFQGQNYQQNVDTILHYPYYSRNANAVIELFGKSALAAFGIAFVTGIGLVIYFIRRGKAQSESQFVRGSRMDSPESVKKIIIQDGSNSDIHIDGFPLIEGSEVQHLLVHGTVGTGKSQLIMKIMNALRERGDRVIVYDKGCSFIPNYYREESDVVLNPFDVRCPNWDMWQEAPRDSDFENMAESLIPMHGESDPFWVNAARTVFSSVATTMRNDSDRSLEKLLRLLLTGEFSFLEEYLRGTPAATLVSGKIEKTAISIRSVITTYLKSLQALTGLTHKDQPPFSIRDYILDENRKGWLFISSNGEQHKALKPLMSMWLAMASLTLLSLTPDRNRRIWFICDELPSLHKLPLLGETIAEVRKFGGCFLLGMQSFSQLTKVYGQSGSKEIFDLLNTRFFFRSPSADMARLVANELGEEEIEESRENYSYGANSIRDGISLGNQRVTRPIVAYPEILEMEDLTCFLRLPGPYPVTKLSISLTNYQSNCPGFIERILPEVIREEFISPTEDNESSSGLNLQSFDTAHKKARENHLINYMD</sequence>
<keyword evidence="5 6" id="KW-0472">Membrane</keyword>
<dbReference type="EMBL" id="LNYR01000031">
    <property type="protein sequence ID" value="KTD47805.1"/>
    <property type="molecule type" value="Genomic_DNA"/>
</dbReference>
<dbReference type="InterPro" id="IPR022585">
    <property type="entry name" value="TraD_N"/>
</dbReference>
<feature type="domain" description="TraD coupling protein N-terminal" evidence="8">
    <location>
        <begin position="35"/>
        <end position="125"/>
    </location>
</feature>
<accession>A0A378KTH8</accession>
<keyword evidence="3 6" id="KW-0812">Transmembrane</keyword>
<evidence type="ECO:0000313" key="11">
    <source>
        <dbReference type="Proteomes" id="UP000054639"/>
    </source>
</evidence>
<dbReference type="Gene3D" id="3.40.50.300">
    <property type="entry name" value="P-loop containing nucleotide triphosphate hydrolases"/>
    <property type="match status" value="2"/>
</dbReference>
<name>A0A378KTH8_9GAMM</name>
<evidence type="ECO:0000313" key="9">
    <source>
        <dbReference type="EMBL" id="KTD47805.1"/>
    </source>
</evidence>
<dbReference type="Gene3D" id="1.10.8.80">
    <property type="entry name" value="Magnesium chelatase subunit I, C-Terminal domain"/>
    <property type="match status" value="1"/>
</dbReference>
<dbReference type="NCBIfam" id="TIGR02759">
    <property type="entry name" value="TraD_Ftype"/>
    <property type="match status" value="1"/>
</dbReference>
<dbReference type="InterPro" id="IPR027417">
    <property type="entry name" value="P-loop_NTPase"/>
</dbReference>
<dbReference type="InterPro" id="IPR014128">
    <property type="entry name" value="T4SS_TraD"/>
</dbReference>
<dbReference type="OrthoDB" id="9803543at2"/>
<feature type="transmembrane region" description="Helical" evidence="6">
    <location>
        <begin position="114"/>
        <end position="133"/>
    </location>
</feature>
<evidence type="ECO:0000313" key="12">
    <source>
        <dbReference type="Proteomes" id="UP000254230"/>
    </source>
</evidence>
<dbReference type="CDD" id="cd01127">
    <property type="entry name" value="TrwB_TraG_TraD_VirD4"/>
    <property type="match status" value="1"/>
</dbReference>
<evidence type="ECO:0000256" key="1">
    <source>
        <dbReference type="ARBA" id="ARBA00004651"/>
    </source>
</evidence>
<dbReference type="SUPFAM" id="SSF52540">
    <property type="entry name" value="P-loop containing nucleoside triphosphate hydrolases"/>
    <property type="match status" value="1"/>
</dbReference>
<evidence type="ECO:0000256" key="6">
    <source>
        <dbReference type="SAM" id="Phobius"/>
    </source>
</evidence>
<gene>
    <name evidence="10" type="primary">traD_1</name>
    <name evidence="9" type="ORF">Lqua_2198</name>
    <name evidence="10" type="ORF">NCTC12376_00489</name>
</gene>
<dbReference type="PANTHER" id="PTHR37937:SF1">
    <property type="entry name" value="CONJUGATIVE TRANSFER: DNA TRANSPORT"/>
    <property type="match status" value="1"/>
</dbReference>
<feature type="transmembrane region" description="Helical" evidence="6">
    <location>
        <begin position="31"/>
        <end position="50"/>
    </location>
</feature>
<dbReference type="InterPro" id="IPR019476">
    <property type="entry name" value="T4SS_TraD_DNA-bd"/>
</dbReference>
<dbReference type="PANTHER" id="PTHR37937">
    <property type="entry name" value="CONJUGATIVE TRANSFER: DNA TRANSPORT"/>
    <property type="match status" value="1"/>
</dbReference>
<keyword evidence="4 6" id="KW-1133">Transmembrane helix</keyword>
<reference evidence="9 11" key="1">
    <citation type="submission" date="2015-11" db="EMBL/GenBank/DDBJ databases">
        <title>Genomic analysis of 38 Legionella species identifies large and diverse effector repertoires.</title>
        <authorList>
            <person name="Burstein D."/>
            <person name="Amaro F."/>
            <person name="Zusman T."/>
            <person name="Lifshitz Z."/>
            <person name="Cohen O."/>
            <person name="Gilbert J.A."/>
            <person name="Pupko T."/>
            <person name="Shuman H.A."/>
            <person name="Segal G."/>
        </authorList>
    </citation>
    <scope>NUCLEOTIDE SEQUENCE [LARGE SCALE GENOMIC DNA]</scope>
    <source>
        <strain evidence="9 11">ATCC 49507</strain>
    </source>
</reference>
<evidence type="ECO:0000256" key="4">
    <source>
        <dbReference type="ARBA" id="ARBA00022989"/>
    </source>
</evidence>
<dbReference type="EMBL" id="UGOW01000001">
    <property type="protein sequence ID" value="STY16698.1"/>
    <property type="molecule type" value="Genomic_DNA"/>
</dbReference>
<dbReference type="Proteomes" id="UP000254230">
    <property type="component" value="Unassembled WGS sequence"/>
</dbReference>
<evidence type="ECO:0000256" key="3">
    <source>
        <dbReference type="ARBA" id="ARBA00022692"/>
    </source>
</evidence>
<evidence type="ECO:0000313" key="10">
    <source>
        <dbReference type="EMBL" id="STY16698.1"/>
    </source>
</evidence>
<feature type="domain" description="Type IV secretion system coupling protein TraD DNA-binding" evidence="7">
    <location>
        <begin position="169"/>
        <end position="555"/>
    </location>
</feature>
<dbReference type="AlphaFoldDB" id="A0A378KTH8"/>
<dbReference type="Proteomes" id="UP000054639">
    <property type="component" value="Unassembled WGS sequence"/>
</dbReference>
<keyword evidence="11" id="KW-1185">Reference proteome</keyword>
<dbReference type="STRING" id="45072.Lqua_2198"/>
<evidence type="ECO:0000256" key="2">
    <source>
        <dbReference type="ARBA" id="ARBA00022475"/>
    </source>
</evidence>
<dbReference type="InterPro" id="IPR051539">
    <property type="entry name" value="T4SS-coupling_protein"/>
</dbReference>
<dbReference type="Pfam" id="PF10412">
    <property type="entry name" value="TrwB_AAD_bind"/>
    <property type="match status" value="1"/>
</dbReference>
<dbReference type="RefSeq" id="WP_083501311.1">
    <property type="nucleotide sequence ID" value="NZ_CAAAIL010000008.1"/>
</dbReference>
<evidence type="ECO:0000256" key="5">
    <source>
        <dbReference type="ARBA" id="ARBA00023136"/>
    </source>
</evidence>
<dbReference type="Pfam" id="PF12615">
    <property type="entry name" value="TraD_N"/>
    <property type="match status" value="1"/>
</dbReference>
<evidence type="ECO:0000259" key="7">
    <source>
        <dbReference type="Pfam" id="PF10412"/>
    </source>
</evidence>
<reference evidence="10 12" key="2">
    <citation type="submission" date="2018-06" db="EMBL/GenBank/DDBJ databases">
        <authorList>
            <consortium name="Pathogen Informatics"/>
            <person name="Doyle S."/>
        </authorList>
    </citation>
    <scope>NUCLEOTIDE SEQUENCE [LARGE SCALE GENOMIC DNA]</scope>
    <source>
        <strain evidence="10 12">NCTC12376</strain>
    </source>
</reference>